<dbReference type="AlphaFoldDB" id="A0A238J470"/>
<dbReference type="Proteomes" id="UP000201838">
    <property type="component" value="Unassembled WGS sequence"/>
</dbReference>
<dbReference type="RefSeq" id="WP_093975727.1">
    <property type="nucleotide sequence ID" value="NZ_FXXQ01000018.1"/>
</dbReference>
<dbReference type="EMBL" id="FXXQ01000018">
    <property type="protein sequence ID" value="SMX25539.1"/>
    <property type="molecule type" value="Genomic_DNA"/>
</dbReference>
<keyword evidence="2" id="KW-1185">Reference proteome</keyword>
<sequence>MTTNIPVECDALCDDFLMDQAMHALEVARLEQLVLAGHSESRAHEAVLSEAKLRRKALESDDAVLALLGSMKPVQSNGETVFELRLEASAMLQ</sequence>
<name>A0A238J470_9RHOB</name>
<protein>
    <submittedName>
        <fullName evidence="1">Uncharacterized protein</fullName>
    </submittedName>
</protein>
<organism evidence="1 2">
    <name type="scientific">Boseongicola aestuarii</name>
    <dbReference type="NCBI Taxonomy" id="1470561"/>
    <lineage>
        <taxon>Bacteria</taxon>
        <taxon>Pseudomonadati</taxon>
        <taxon>Pseudomonadota</taxon>
        <taxon>Alphaproteobacteria</taxon>
        <taxon>Rhodobacterales</taxon>
        <taxon>Paracoccaceae</taxon>
        <taxon>Boseongicola</taxon>
    </lineage>
</organism>
<accession>A0A238J470</accession>
<reference evidence="1 2" key="1">
    <citation type="submission" date="2017-05" db="EMBL/GenBank/DDBJ databases">
        <authorList>
            <person name="Song R."/>
            <person name="Chenine A.L."/>
            <person name="Ruprecht R.M."/>
        </authorList>
    </citation>
    <scope>NUCLEOTIDE SEQUENCE [LARGE SCALE GENOMIC DNA]</scope>
    <source>
        <strain evidence="1 2">CECT 8489</strain>
    </source>
</reference>
<evidence type="ECO:0000313" key="1">
    <source>
        <dbReference type="EMBL" id="SMX25539.1"/>
    </source>
</evidence>
<gene>
    <name evidence="1" type="ORF">BOA8489_03683</name>
</gene>
<evidence type="ECO:0000313" key="2">
    <source>
        <dbReference type="Proteomes" id="UP000201838"/>
    </source>
</evidence>
<proteinExistence type="predicted"/>